<dbReference type="InterPro" id="IPR010998">
    <property type="entry name" value="Integrase_recombinase_N"/>
</dbReference>
<dbReference type="PANTHER" id="PTHR30629:SF6">
    <property type="entry name" value="PROPHAGE INTEGRASE INTA-RELATED"/>
    <property type="match status" value="1"/>
</dbReference>
<keyword evidence="3" id="KW-0238">DNA-binding</keyword>
<evidence type="ECO:0000259" key="5">
    <source>
        <dbReference type="PROSITE" id="PS51898"/>
    </source>
</evidence>
<evidence type="ECO:0000256" key="3">
    <source>
        <dbReference type="ARBA" id="ARBA00023125"/>
    </source>
</evidence>
<name>G2GYF1_9ENTR</name>
<gene>
    <name evidence="6" type="ORF">Rin_00008090</name>
</gene>
<evidence type="ECO:0000256" key="4">
    <source>
        <dbReference type="ARBA" id="ARBA00023172"/>
    </source>
</evidence>
<dbReference type="InterPro" id="IPR013762">
    <property type="entry name" value="Integrase-like_cat_sf"/>
</dbReference>
<protein>
    <submittedName>
        <fullName evidence="6">Integrase</fullName>
    </submittedName>
</protein>
<reference evidence="6 7" key="1">
    <citation type="journal article" date="2012" name="Genome Res.">
        <title>Genomic basis of endosymbiont-conferred protection against an insect parasitoid.</title>
        <authorList>
            <person name="Hansen A.K."/>
            <person name="Vorburger C."/>
            <person name="Moran N.A."/>
        </authorList>
    </citation>
    <scope>NUCLEOTIDE SEQUENCE [LARGE SCALE GENOMIC DNA]</scope>
    <source>
        <strain evidence="7">R5.15</strain>
    </source>
</reference>
<dbReference type="InterPro" id="IPR011010">
    <property type="entry name" value="DNA_brk_join_enz"/>
</dbReference>
<dbReference type="PROSITE" id="PS51898">
    <property type="entry name" value="TYR_RECOMBINASE"/>
    <property type="match status" value="1"/>
</dbReference>
<accession>G2GYF1</accession>
<keyword evidence="4" id="KW-0233">DNA recombination</keyword>
<dbReference type="Gene3D" id="1.10.150.130">
    <property type="match status" value="1"/>
</dbReference>
<keyword evidence="7" id="KW-1185">Reference proteome</keyword>
<evidence type="ECO:0000256" key="1">
    <source>
        <dbReference type="ARBA" id="ARBA00008857"/>
    </source>
</evidence>
<dbReference type="InterPro" id="IPR002104">
    <property type="entry name" value="Integrase_catalytic"/>
</dbReference>
<dbReference type="InterPro" id="IPR050808">
    <property type="entry name" value="Phage_Integrase"/>
</dbReference>
<keyword evidence="2" id="KW-0229">DNA integration</keyword>
<dbReference type="GO" id="GO:0006310">
    <property type="term" value="P:DNA recombination"/>
    <property type="evidence" value="ECO:0007669"/>
    <property type="project" value="UniProtKB-KW"/>
</dbReference>
<evidence type="ECO:0000313" key="6">
    <source>
        <dbReference type="EMBL" id="EGY29228.1"/>
    </source>
</evidence>
<evidence type="ECO:0000313" key="7">
    <source>
        <dbReference type="Proteomes" id="UP000004116"/>
    </source>
</evidence>
<dbReference type="SUPFAM" id="SSF56349">
    <property type="entry name" value="DNA breaking-rejoining enzymes"/>
    <property type="match status" value="1"/>
</dbReference>
<comment type="caution">
    <text evidence="6">The sequence shown here is derived from an EMBL/GenBank/DDBJ whole genome shotgun (WGS) entry which is preliminary data.</text>
</comment>
<dbReference type="AlphaFoldDB" id="G2GYF1"/>
<organism evidence="6 7">
    <name type="scientific">Candidatus Regiella insecticola 5.15</name>
    <dbReference type="NCBI Taxonomy" id="1005043"/>
    <lineage>
        <taxon>Bacteria</taxon>
        <taxon>Pseudomonadati</taxon>
        <taxon>Pseudomonadota</taxon>
        <taxon>Gammaproteobacteria</taxon>
        <taxon>Enterobacterales</taxon>
        <taxon>Enterobacteriaceae</taxon>
        <taxon>aphid secondary symbionts</taxon>
        <taxon>Candidatus Regiella</taxon>
    </lineage>
</organism>
<dbReference type="Pfam" id="PF00589">
    <property type="entry name" value="Phage_integrase"/>
    <property type="match status" value="1"/>
</dbReference>
<proteinExistence type="inferred from homology"/>
<dbReference type="GO" id="GO:0003677">
    <property type="term" value="F:DNA binding"/>
    <property type="evidence" value="ECO:0007669"/>
    <property type="project" value="UniProtKB-KW"/>
</dbReference>
<dbReference type="PANTHER" id="PTHR30629">
    <property type="entry name" value="PROPHAGE INTEGRASE"/>
    <property type="match status" value="1"/>
</dbReference>
<dbReference type="Gene3D" id="1.10.443.10">
    <property type="entry name" value="Intergrase catalytic core"/>
    <property type="match status" value="1"/>
</dbReference>
<sequence>MTQRINEVMNYAVNAGLLQANPAAKISQVFEKPVIKHMPTIRPEQLPDLMRSLSVANIELQTRLVIEFQLLTIARPAEAASARWDEINLIDKTWTIPAGRMKMRREHVVPLSPQSLAVLEVMKSISAHRPF</sequence>
<dbReference type="GO" id="GO:0015074">
    <property type="term" value="P:DNA integration"/>
    <property type="evidence" value="ECO:0007669"/>
    <property type="project" value="UniProtKB-KW"/>
</dbReference>
<feature type="non-terminal residue" evidence="6">
    <location>
        <position position="131"/>
    </location>
</feature>
<dbReference type="Proteomes" id="UP000004116">
    <property type="component" value="Unassembled WGS sequence"/>
</dbReference>
<feature type="domain" description="Tyr recombinase" evidence="5">
    <location>
        <begin position="36"/>
        <end position="131"/>
    </location>
</feature>
<evidence type="ECO:0000256" key="2">
    <source>
        <dbReference type="ARBA" id="ARBA00022908"/>
    </source>
</evidence>
<dbReference type="EMBL" id="AGCA01000196">
    <property type="protein sequence ID" value="EGY29228.1"/>
    <property type="molecule type" value="Genomic_DNA"/>
</dbReference>
<comment type="similarity">
    <text evidence="1">Belongs to the 'phage' integrase family.</text>
</comment>